<dbReference type="SUPFAM" id="SSF52540">
    <property type="entry name" value="P-loop containing nucleoside triphosphate hydrolases"/>
    <property type="match status" value="1"/>
</dbReference>
<organism evidence="14 15">
    <name type="scientific">Candidatus Auribacter fodinae</name>
    <dbReference type="NCBI Taxonomy" id="2093366"/>
    <lineage>
        <taxon>Bacteria</taxon>
        <taxon>Pseudomonadati</taxon>
        <taxon>Candidatus Auribacterota</taxon>
        <taxon>Candidatus Auribacteria</taxon>
        <taxon>Candidatus Auribacterales</taxon>
        <taxon>Candidatus Auribacteraceae</taxon>
        <taxon>Candidatus Auribacter</taxon>
    </lineage>
</organism>
<evidence type="ECO:0000256" key="1">
    <source>
        <dbReference type="ARBA" id="ARBA00022490"/>
    </source>
</evidence>
<keyword evidence="1 10" id="KW-0963">Cytoplasm</keyword>
<dbReference type="GO" id="GO:0005737">
    <property type="term" value="C:cytoplasm"/>
    <property type="evidence" value="ECO:0007669"/>
    <property type="project" value="UniProtKB-SubCell"/>
</dbReference>
<keyword evidence="9 10" id="KW-0342">GTP-binding</keyword>
<proteinExistence type="inferred from homology"/>
<evidence type="ECO:0000256" key="8">
    <source>
        <dbReference type="ARBA" id="ARBA00022884"/>
    </source>
</evidence>
<dbReference type="InterPro" id="IPR010914">
    <property type="entry name" value="RsgA_GTPase_dom"/>
</dbReference>
<comment type="subunit">
    <text evidence="10">Monomer. Associates with 30S ribosomal subunit, binds 16S rRNA.</text>
</comment>
<dbReference type="GO" id="GO:0042274">
    <property type="term" value="P:ribosomal small subunit biogenesis"/>
    <property type="evidence" value="ECO:0007669"/>
    <property type="project" value="UniProtKB-UniRule"/>
</dbReference>
<feature type="region of interest" description="Disordered" evidence="11">
    <location>
        <begin position="324"/>
        <end position="351"/>
    </location>
</feature>
<dbReference type="NCBIfam" id="TIGR00157">
    <property type="entry name" value="ribosome small subunit-dependent GTPase A"/>
    <property type="match status" value="1"/>
</dbReference>
<dbReference type="Proteomes" id="UP000266426">
    <property type="component" value="Unassembled WGS sequence"/>
</dbReference>
<evidence type="ECO:0000256" key="9">
    <source>
        <dbReference type="ARBA" id="ARBA00023134"/>
    </source>
</evidence>
<keyword evidence="5 10" id="KW-0547">Nucleotide-binding</keyword>
<dbReference type="GO" id="GO:0046872">
    <property type="term" value="F:metal ion binding"/>
    <property type="evidence" value="ECO:0007669"/>
    <property type="project" value="UniProtKB-KW"/>
</dbReference>
<dbReference type="EC" id="3.6.1.-" evidence="10"/>
<evidence type="ECO:0000256" key="10">
    <source>
        <dbReference type="HAMAP-Rule" id="MF_01820"/>
    </source>
</evidence>
<comment type="cofactor">
    <cofactor evidence="10">
        <name>Zn(2+)</name>
        <dbReference type="ChEBI" id="CHEBI:29105"/>
    </cofactor>
    <text evidence="10">Binds 1 zinc ion per subunit.</text>
</comment>
<keyword evidence="2 10" id="KW-0690">Ribosome biogenesis</keyword>
<dbReference type="PANTHER" id="PTHR32120">
    <property type="entry name" value="SMALL RIBOSOMAL SUBUNIT BIOGENESIS GTPASE RSGA"/>
    <property type="match status" value="1"/>
</dbReference>
<keyword evidence="3 10" id="KW-0479">Metal-binding</keyword>
<dbReference type="HAMAP" id="MF_01820">
    <property type="entry name" value="GTPase_RsgA"/>
    <property type="match status" value="1"/>
</dbReference>
<feature type="binding site" evidence="10">
    <location>
        <begin position="150"/>
        <end position="153"/>
    </location>
    <ligand>
        <name>GTP</name>
        <dbReference type="ChEBI" id="CHEBI:37565"/>
    </ligand>
</feature>
<dbReference type="Gene3D" id="3.40.50.300">
    <property type="entry name" value="P-loop containing nucleotide triphosphate hydrolases"/>
    <property type="match status" value="1"/>
</dbReference>
<feature type="binding site" evidence="10">
    <location>
        <position position="290"/>
    </location>
    <ligand>
        <name>Zn(2+)</name>
        <dbReference type="ChEBI" id="CHEBI:29105"/>
    </ligand>
</feature>
<dbReference type="PROSITE" id="PS50936">
    <property type="entry name" value="ENGC_GTPASE"/>
    <property type="match status" value="1"/>
</dbReference>
<protein>
    <recommendedName>
        <fullName evidence="10">Small ribosomal subunit biogenesis GTPase RsgA</fullName>
        <ecNumber evidence="10">3.6.1.-</ecNumber>
    </recommendedName>
</protein>
<feature type="binding site" evidence="10">
    <location>
        <position position="296"/>
    </location>
    <ligand>
        <name>Zn(2+)</name>
        <dbReference type="ChEBI" id="CHEBI:29105"/>
    </ligand>
</feature>
<sequence>MIELTRYGWCGFFEESFSEFAGKDVYPARVLAEYEKIYHVITGWGEFSARVSGSMRHQAKSHSDYPTAGDWVVVSSPSGVDQVMIKALLPRRTKFSRHIVESGSDEQVVGANIDTVFIVQGLDGDFNLRRLERYLVMSKQSGAESVVILNKTDLCDDIEMCVASAQRVAVQVPVHAICSITLRGYEQFDAYIAPGRTIALIGSSGVGKSTILNNLLGEEVQQVAEVRESDSRGRHTTTNKELFLLGKGGLMLDTPGMRELHLWDAEHGFHEEFTDIEEIALSCRFRGCRHDSEPGCAVKDAVENGMITVERVYSYRHLLDEKSDVQARARRKPDRNRGRQYRRRDISLNDD</sequence>
<keyword evidence="6 10" id="KW-0378">Hydrolase</keyword>
<keyword evidence="8 10" id="KW-0694">RNA-binding</keyword>
<gene>
    <name evidence="10 14" type="primary">rsgA</name>
    <name evidence="14" type="ORF">C4541_11405</name>
</gene>
<evidence type="ECO:0000256" key="3">
    <source>
        <dbReference type="ARBA" id="ARBA00022723"/>
    </source>
</evidence>
<evidence type="ECO:0000256" key="6">
    <source>
        <dbReference type="ARBA" id="ARBA00022801"/>
    </source>
</evidence>
<evidence type="ECO:0000313" key="14">
    <source>
        <dbReference type="EMBL" id="RJP56813.1"/>
    </source>
</evidence>
<feature type="binding site" evidence="10">
    <location>
        <begin position="202"/>
        <end position="210"/>
    </location>
    <ligand>
        <name>GTP</name>
        <dbReference type="ChEBI" id="CHEBI:37565"/>
    </ligand>
</feature>
<comment type="function">
    <text evidence="10">One of several proteins that assist in the late maturation steps of the functional core of the 30S ribosomal subunit. Helps release RbfA from mature subunits. May play a role in the assembly of ribosomal proteins into the subunit. Circularly permuted GTPase that catalyzes slow GTP hydrolysis, GTPase activity is stimulated by the 30S ribosomal subunit.</text>
</comment>
<evidence type="ECO:0000256" key="4">
    <source>
        <dbReference type="ARBA" id="ARBA00022730"/>
    </source>
</evidence>
<evidence type="ECO:0000313" key="15">
    <source>
        <dbReference type="Proteomes" id="UP000266426"/>
    </source>
</evidence>
<dbReference type="GO" id="GO:0005525">
    <property type="term" value="F:GTP binding"/>
    <property type="evidence" value="ECO:0007669"/>
    <property type="project" value="UniProtKB-UniRule"/>
</dbReference>
<dbReference type="PANTHER" id="PTHR32120:SF10">
    <property type="entry name" value="SMALL RIBOSOMAL SUBUNIT BIOGENESIS GTPASE RSGA"/>
    <property type="match status" value="1"/>
</dbReference>
<feature type="binding site" evidence="10">
    <location>
        <position position="288"/>
    </location>
    <ligand>
        <name>Zn(2+)</name>
        <dbReference type="ChEBI" id="CHEBI:29105"/>
    </ligand>
</feature>
<dbReference type="GO" id="GO:0003924">
    <property type="term" value="F:GTPase activity"/>
    <property type="evidence" value="ECO:0007669"/>
    <property type="project" value="UniProtKB-UniRule"/>
</dbReference>
<evidence type="ECO:0000256" key="5">
    <source>
        <dbReference type="ARBA" id="ARBA00022741"/>
    </source>
</evidence>
<feature type="domain" description="EngC GTPase" evidence="12">
    <location>
        <begin position="111"/>
        <end position="258"/>
    </location>
</feature>
<evidence type="ECO:0000256" key="11">
    <source>
        <dbReference type="SAM" id="MobiDB-lite"/>
    </source>
</evidence>
<name>A0A3A4QX08_9BACT</name>
<comment type="similarity">
    <text evidence="10">Belongs to the TRAFAC class YlqF/YawG GTPase family. RsgA subfamily.</text>
</comment>
<accession>A0A3A4QX08</accession>
<comment type="subcellular location">
    <subcellularLocation>
        <location evidence="10">Cytoplasm</location>
    </subcellularLocation>
</comment>
<dbReference type="EMBL" id="QZJZ01000090">
    <property type="protein sequence ID" value="RJP56813.1"/>
    <property type="molecule type" value="Genomic_DNA"/>
</dbReference>
<evidence type="ECO:0000256" key="2">
    <source>
        <dbReference type="ARBA" id="ARBA00022517"/>
    </source>
</evidence>
<keyword evidence="4 10" id="KW-0699">rRNA-binding</keyword>
<evidence type="ECO:0000259" key="12">
    <source>
        <dbReference type="PROSITE" id="PS50936"/>
    </source>
</evidence>
<dbReference type="InterPro" id="IPR030378">
    <property type="entry name" value="G_CP_dom"/>
</dbReference>
<dbReference type="PROSITE" id="PS51721">
    <property type="entry name" value="G_CP"/>
    <property type="match status" value="1"/>
</dbReference>
<dbReference type="CDD" id="cd01854">
    <property type="entry name" value="YjeQ_EngC"/>
    <property type="match status" value="1"/>
</dbReference>
<dbReference type="AlphaFoldDB" id="A0A3A4QX08"/>
<feature type="domain" description="CP-type G" evidence="13">
    <location>
        <begin position="105"/>
        <end position="260"/>
    </location>
</feature>
<evidence type="ECO:0000259" key="13">
    <source>
        <dbReference type="PROSITE" id="PS51721"/>
    </source>
</evidence>
<feature type="compositionally biased region" description="Basic residues" evidence="11">
    <location>
        <begin position="328"/>
        <end position="342"/>
    </location>
</feature>
<dbReference type="InterPro" id="IPR004881">
    <property type="entry name" value="Ribosome_biogen_GTPase_RsgA"/>
</dbReference>
<keyword evidence="7 10" id="KW-0862">Zinc</keyword>
<comment type="caution">
    <text evidence="14">The sequence shown here is derived from an EMBL/GenBank/DDBJ whole genome shotgun (WGS) entry which is preliminary data.</text>
</comment>
<feature type="binding site" evidence="10">
    <location>
        <position position="283"/>
    </location>
    <ligand>
        <name>Zn(2+)</name>
        <dbReference type="ChEBI" id="CHEBI:29105"/>
    </ligand>
</feature>
<dbReference type="GO" id="GO:0019843">
    <property type="term" value="F:rRNA binding"/>
    <property type="evidence" value="ECO:0007669"/>
    <property type="project" value="UniProtKB-KW"/>
</dbReference>
<reference evidence="14 15" key="1">
    <citation type="journal article" date="2017" name="ISME J.">
        <title>Energy and carbon metabolisms in a deep terrestrial subsurface fluid microbial community.</title>
        <authorList>
            <person name="Momper L."/>
            <person name="Jungbluth S.P."/>
            <person name="Lee M.D."/>
            <person name="Amend J.P."/>
        </authorList>
    </citation>
    <scope>NUCLEOTIDE SEQUENCE [LARGE SCALE GENOMIC DNA]</scope>
    <source>
        <strain evidence="14">SURF_26</strain>
    </source>
</reference>
<dbReference type="InterPro" id="IPR027417">
    <property type="entry name" value="P-loop_NTPase"/>
</dbReference>
<dbReference type="Gene3D" id="1.10.40.50">
    <property type="entry name" value="Probable gtpase engc, domain 3"/>
    <property type="match status" value="1"/>
</dbReference>
<dbReference type="Pfam" id="PF03193">
    <property type="entry name" value="RsgA_GTPase"/>
    <property type="match status" value="1"/>
</dbReference>
<evidence type="ECO:0000256" key="7">
    <source>
        <dbReference type="ARBA" id="ARBA00022833"/>
    </source>
</evidence>